<keyword evidence="1 2" id="KW-0812">Transmembrane</keyword>
<dbReference type="RefSeq" id="XP_067765189.1">
    <property type="nucleotide sequence ID" value="XM_067908215.1"/>
</dbReference>
<gene>
    <name evidence="2" type="ORF">SS50377_24372</name>
</gene>
<feature type="transmembrane region" description="Helical" evidence="1">
    <location>
        <begin position="755"/>
        <end position="773"/>
    </location>
</feature>
<keyword evidence="3" id="KW-1185">Reference proteome</keyword>
<keyword evidence="1" id="KW-0472">Membrane</keyword>
<accession>A0A9P8RZ84</accession>
<proteinExistence type="predicted"/>
<reference evidence="2 3" key="1">
    <citation type="journal article" date="2014" name="PLoS Genet.">
        <title>The Genome of Spironucleus salmonicida Highlights a Fish Pathogen Adapted to Fluctuating Environments.</title>
        <authorList>
            <person name="Xu F."/>
            <person name="Jerlstrom-Hultqvist J."/>
            <person name="Einarsson E."/>
            <person name="Astvaldsson A."/>
            <person name="Svard S.G."/>
            <person name="Andersson J.O."/>
        </authorList>
    </citation>
    <scope>NUCLEOTIDE SEQUENCE [LARGE SCALE GENOMIC DNA]</scope>
    <source>
        <strain evidence="2 3">ATCC 50377</strain>
    </source>
</reference>
<organism evidence="2 3">
    <name type="scientific">Spironucleus salmonicida</name>
    <dbReference type="NCBI Taxonomy" id="348837"/>
    <lineage>
        <taxon>Eukaryota</taxon>
        <taxon>Metamonada</taxon>
        <taxon>Diplomonadida</taxon>
        <taxon>Hexamitidae</taxon>
        <taxon>Hexamitinae</taxon>
        <taxon>Spironucleus</taxon>
    </lineage>
</organism>
<feature type="transmembrane region" description="Helical" evidence="1">
    <location>
        <begin position="785"/>
        <end position="806"/>
    </location>
</feature>
<feature type="transmembrane region" description="Helical" evidence="1">
    <location>
        <begin position="658"/>
        <end position="686"/>
    </location>
</feature>
<name>A0A9P8RZ84_9EUKA</name>
<dbReference type="EMBL" id="AUWU02000004">
    <property type="protein sequence ID" value="KAH0574416.1"/>
    <property type="molecule type" value="Genomic_DNA"/>
</dbReference>
<feature type="transmembrane region" description="Helical" evidence="1">
    <location>
        <begin position="632"/>
        <end position="652"/>
    </location>
</feature>
<protein>
    <submittedName>
        <fullName evidence="2">Transmembrane domain-containing protein</fullName>
    </submittedName>
</protein>
<comment type="caution">
    <text evidence="2">The sequence shown here is derived from an EMBL/GenBank/DDBJ whole genome shotgun (WGS) entry which is preliminary data.</text>
</comment>
<dbReference type="Proteomes" id="UP000018208">
    <property type="component" value="Unassembled WGS sequence"/>
</dbReference>
<feature type="transmembrane region" description="Helical" evidence="1">
    <location>
        <begin position="7"/>
        <end position="27"/>
    </location>
</feature>
<feature type="transmembrane region" description="Helical" evidence="1">
    <location>
        <begin position="39"/>
        <end position="60"/>
    </location>
</feature>
<evidence type="ECO:0000313" key="3">
    <source>
        <dbReference type="Proteomes" id="UP000018208"/>
    </source>
</evidence>
<feature type="transmembrane region" description="Helical" evidence="1">
    <location>
        <begin position="722"/>
        <end position="743"/>
    </location>
</feature>
<sequence length="1155" mass="132346">MLSVYQLTILLISDTEKLILTVFYALININLVYKSVQRWDVALISSLGLIFVPITFMYILGRNNQISYQYTLQVEILNNMAQKIRNLFVNSVPKRLIPLIIDKEIISTEKLINVTIIVISMKQIDPGLSQEDIITILSQTSSYFQILDYIGQFYGIEKVKSNSHAFFAYIPNKKTMSPQQQFQLASTFCLSANEVANFLNITTSAVITRGDLLLGVIHIGVDQINIESYGKSVDFAYKLSQLTSSAVSVEISTFYNTSQTDQKSIINKQINIKDNEIRQLCESIDFKWAISQVINSEPTYQFTNKKVIIINSHKIIMVDIVPTKQCQPLFYEIFEKSMAIITNIDNNTNYSFLSTQLQNQTPLCPVIKQTSKSIINFNMSSQLSTALQISAQENNIPFNVNINKVGKSFSRNIEYLTLHTQLKHSLIDELVNSDCDDDIEKIQSLEAFTEPSNLNSVSIQSRPTSEKGVEGILKPQLANFLNMAQNSQSIKNVHTKSEISNKSSAFNKLKIQANLEDTSESTATTQSYLITDNLIANSQEFLTTVKGQINNNDTIQSSKKFLQIQAENTLFEQLISIQKKEQSELSVSQYIFQTIKFVQLVSQYSCNQLKLNPSFFYILINRQSKFYFSFELQLVTCQFFITIFSTFLNLIPPFQIQILGVTCSFSLAYTSLVVILMLLSFTNFLFTSQFDTLQHKYQKEATKQNLKIFINYNTVQLRQYQYIHRIVFSLVLNLRIILLIKVIENYDFNISIQQHSIYFIIVFCFQQLQYTAIQLTQLLYYSAPLQFLTINFEIFVIQSSITLLFLLIQHPYFFPVFLFIFTLIVIISISSLKQHFINSSMNLKIGDQINIGRKLLKSSQPLLAMDAMLAVRNQQQFPTLVKQFPFLKKFNSCVIELKSCEQLFQVSQKSNIFAHYIKLNSSLNPLIKFQNTIYLKFGVLELKNLNLNHYQRLLFFIDQLYQQFSQRIQYSVNVHIAKVSANGFQLLAYPGLIKHFNGKFDFLNEDTVNLPGFLTSKELIQCYDQLTIVISIALGFMHDYVDLSKKLNIQKCTAKCVISFGSGYGTILGSQMARFDIIGKLMKDAKSEFIDCENEAIQLSPGALELLKAGQSMFLKYIQRLETQESVGGSNQRQNYDSEIVSFQVNEKRQVEGFK</sequence>
<keyword evidence="1" id="KW-1133">Transmembrane helix</keyword>
<dbReference type="AlphaFoldDB" id="A0A9P8RZ84"/>
<dbReference type="KEGG" id="ssao:94298395"/>
<evidence type="ECO:0000256" key="1">
    <source>
        <dbReference type="SAM" id="Phobius"/>
    </source>
</evidence>
<evidence type="ECO:0000313" key="2">
    <source>
        <dbReference type="EMBL" id="KAH0574416.1"/>
    </source>
</evidence>
<feature type="transmembrane region" description="Helical" evidence="1">
    <location>
        <begin position="812"/>
        <end position="832"/>
    </location>
</feature>
<dbReference type="GeneID" id="94298395"/>